<evidence type="ECO:0000313" key="3">
    <source>
        <dbReference type="EMBL" id="KPQ34949.1"/>
    </source>
</evidence>
<sequence length="252" mass="28682">MSEETNQASQNSSTEPSYLRSSPISNLDNLRISQQEQDKLTDLDISDVTMGWAYRQTAFSPQRRLTWLSEQLLTVGVALIFCLPITLLLSRSLSGDNVQAVWRWLPVGGVGAIALTTFWTGYRWQAGQRLIILSHLLDEIDRFNEMVAAVEILEELGSTQNSQLNLENKEDVLEALHLTRESLVCGLMTERVMRKHQRLMARRQQMFSNIERNLATLQQLQVNDAASDYGRLLNEAIQIGTSVHHELSRERT</sequence>
<proteinExistence type="predicted"/>
<reference evidence="3 4" key="1">
    <citation type="submission" date="2015-09" db="EMBL/GenBank/DDBJ databases">
        <title>Identification and resolution of microdiversity through metagenomic sequencing of parallel consortia.</title>
        <authorList>
            <person name="Nelson W.C."/>
            <person name="Romine M.F."/>
            <person name="Lindemann S.R."/>
        </authorList>
    </citation>
    <scope>NUCLEOTIDE SEQUENCE [LARGE SCALE GENOMIC DNA]</scope>
    <source>
        <strain evidence="3">Ana</strain>
    </source>
</reference>
<dbReference type="PATRIC" id="fig|1666911.3.peg.4613"/>
<dbReference type="EMBL" id="LJZR01000015">
    <property type="protein sequence ID" value="KPQ34949.1"/>
    <property type="molecule type" value="Genomic_DNA"/>
</dbReference>
<keyword evidence="2" id="KW-0472">Membrane</keyword>
<dbReference type="Proteomes" id="UP000050465">
    <property type="component" value="Unassembled WGS sequence"/>
</dbReference>
<accession>A0A0P7ZJT4</accession>
<dbReference type="STRING" id="1666911.HLUCCA11_12325"/>
<evidence type="ECO:0000256" key="1">
    <source>
        <dbReference type="SAM" id="MobiDB-lite"/>
    </source>
</evidence>
<feature type="region of interest" description="Disordered" evidence="1">
    <location>
        <begin position="1"/>
        <end position="23"/>
    </location>
</feature>
<protein>
    <submittedName>
        <fullName evidence="3">Syntaxin</fullName>
    </submittedName>
</protein>
<keyword evidence="2" id="KW-0812">Transmembrane</keyword>
<keyword evidence="2" id="KW-1133">Transmembrane helix</keyword>
<feature type="transmembrane region" description="Helical" evidence="2">
    <location>
        <begin position="101"/>
        <end position="122"/>
    </location>
</feature>
<feature type="transmembrane region" description="Helical" evidence="2">
    <location>
        <begin position="72"/>
        <end position="89"/>
    </location>
</feature>
<evidence type="ECO:0000256" key="2">
    <source>
        <dbReference type="SAM" id="Phobius"/>
    </source>
</evidence>
<dbReference type="AlphaFoldDB" id="A0A0P7ZJT4"/>
<name>A0A0P7ZJT4_9CYAN</name>
<gene>
    <name evidence="3" type="ORF">HLUCCA11_12325</name>
</gene>
<evidence type="ECO:0000313" key="4">
    <source>
        <dbReference type="Proteomes" id="UP000050465"/>
    </source>
</evidence>
<organism evidence="3 4">
    <name type="scientific">Phormidesmis priestleyi Ana</name>
    <dbReference type="NCBI Taxonomy" id="1666911"/>
    <lineage>
        <taxon>Bacteria</taxon>
        <taxon>Bacillati</taxon>
        <taxon>Cyanobacteriota</taxon>
        <taxon>Cyanophyceae</taxon>
        <taxon>Leptolyngbyales</taxon>
        <taxon>Leptolyngbyaceae</taxon>
        <taxon>Phormidesmis</taxon>
    </lineage>
</organism>
<comment type="caution">
    <text evidence="3">The sequence shown here is derived from an EMBL/GenBank/DDBJ whole genome shotgun (WGS) entry which is preliminary data.</text>
</comment>